<evidence type="ECO:0000256" key="2">
    <source>
        <dbReference type="ARBA" id="ARBA00022737"/>
    </source>
</evidence>
<keyword evidence="2" id="KW-0677">Repeat</keyword>
<dbReference type="PANTHER" id="PTHR44145">
    <property type="entry name" value="DNAJ HOMOLOG SUBFAMILY A MEMBER 3, MITOCHONDRIAL"/>
    <property type="match status" value="1"/>
</dbReference>
<sequence>MDPQNDFYEVLEVPENATDSEIKSAYRRLAKKYHPDRNPKDSKIAEHFKAVGEAYEILSDVDKRKDYDQRRNFPNISLAGNGLGFGPSGKHVSFGDLAGVGEILSTIFGQKGPPHSSRYGIKPRRGKDIHYRLEVPFRTAVRGGKISIKVPTDENCAQCSGSGAHTKSKLYRCGECKGRGAITFDQRPFGRLRPCPACFGRGVSPDRKCGKCRGSGFERQDRRIEINVPKGIDSGSKLKISGKGKRGLGGG</sequence>
<evidence type="ECO:0000256" key="4">
    <source>
        <dbReference type="ARBA" id="ARBA00022833"/>
    </source>
</evidence>
<dbReference type="GO" id="GO:0008270">
    <property type="term" value="F:zinc ion binding"/>
    <property type="evidence" value="ECO:0007669"/>
    <property type="project" value="UniProtKB-KW"/>
</dbReference>
<dbReference type="PANTHER" id="PTHR44145:SF3">
    <property type="entry name" value="DNAJ HOMOLOG SUBFAMILY A MEMBER 3, MITOCHONDRIAL"/>
    <property type="match status" value="1"/>
</dbReference>
<dbReference type="Pfam" id="PF01556">
    <property type="entry name" value="DnaJ_C"/>
    <property type="match status" value="1"/>
</dbReference>
<evidence type="ECO:0000256" key="1">
    <source>
        <dbReference type="ARBA" id="ARBA00022723"/>
    </source>
</evidence>
<feature type="domain" description="CR-type" evidence="8">
    <location>
        <begin position="143"/>
        <end position="221"/>
    </location>
</feature>
<dbReference type="Pfam" id="PF00226">
    <property type="entry name" value="DnaJ"/>
    <property type="match status" value="1"/>
</dbReference>
<dbReference type="GO" id="GO:0006457">
    <property type="term" value="P:protein folding"/>
    <property type="evidence" value="ECO:0007669"/>
    <property type="project" value="InterPro"/>
</dbReference>
<keyword evidence="4" id="KW-0862">Zinc</keyword>
<dbReference type="CDD" id="cd10719">
    <property type="entry name" value="DnaJ_zf"/>
    <property type="match status" value="1"/>
</dbReference>
<feature type="compositionally biased region" description="Basic residues" evidence="6">
    <location>
        <begin position="240"/>
        <end position="251"/>
    </location>
</feature>
<dbReference type="Gene3D" id="2.60.260.20">
    <property type="entry name" value="Urease metallochaperone UreE, N-terminal domain"/>
    <property type="match status" value="1"/>
</dbReference>
<dbReference type="InterPro" id="IPR008971">
    <property type="entry name" value="HSP40/DnaJ_pept-bd"/>
</dbReference>
<keyword evidence="1" id="KW-0479">Metal-binding</keyword>
<evidence type="ECO:0000313" key="9">
    <source>
        <dbReference type="EMBL" id="SVC47800.1"/>
    </source>
</evidence>
<evidence type="ECO:0000256" key="5">
    <source>
        <dbReference type="ARBA" id="ARBA00023186"/>
    </source>
</evidence>
<dbReference type="SUPFAM" id="SSF57938">
    <property type="entry name" value="DnaJ/Hsp40 cysteine-rich domain"/>
    <property type="match status" value="1"/>
</dbReference>
<accession>A0A382MGM3</accession>
<dbReference type="CDD" id="cd06257">
    <property type="entry name" value="DnaJ"/>
    <property type="match status" value="1"/>
</dbReference>
<dbReference type="InterPro" id="IPR036410">
    <property type="entry name" value="HSP_DnaJ_Cys-rich_dom_sf"/>
</dbReference>
<dbReference type="SUPFAM" id="SSF49493">
    <property type="entry name" value="HSP40/DnaJ peptide-binding domain"/>
    <property type="match status" value="1"/>
</dbReference>
<dbReference type="InterPro" id="IPR002939">
    <property type="entry name" value="DnaJ_C"/>
</dbReference>
<dbReference type="InterPro" id="IPR036869">
    <property type="entry name" value="J_dom_sf"/>
</dbReference>
<dbReference type="PROSITE" id="PS51188">
    <property type="entry name" value="ZF_CR"/>
    <property type="match status" value="1"/>
</dbReference>
<dbReference type="Pfam" id="PF00684">
    <property type="entry name" value="DnaJ_CXXCXGXG"/>
    <property type="match status" value="1"/>
</dbReference>
<dbReference type="SMART" id="SM00271">
    <property type="entry name" value="DnaJ"/>
    <property type="match status" value="1"/>
</dbReference>
<keyword evidence="3" id="KW-0863">Zinc-finger</keyword>
<dbReference type="InterPro" id="IPR001305">
    <property type="entry name" value="HSP_DnaJ_Cys-rich_dom"/>
</dbReference>
<dbReference type="EMBL" id="UINC01093402">
    <property type="protein sequence ID" value="SVC47800.1"/>
    <property type="molecule type" value="Genomic_DNA"/>
</dbReference>
<organism evidence="9">
    <name type="scientific">marine metagenome</name>
    <dbReference type="NCBI Taxonomy" id="408172"/>
    <lineage>
        <taxon>unclassified sequences</taxon>
        <taxon>metagenomes</taxon>
        <taxon>ecological metagenomes</taxon>
    </lineage>
</organism>
<evidence type="ECO:0000256" key="6">
    <source>
        <dbReference type="SAM" id="MobiDB-lite"/>
    </source>
</evidence>
<dbReference type="AlphaFoldDB" id="A0A382MGM3"/>
<proteinExistence type="predicted"/>
<dbReference type="PROSITE" id="PS50076">
    <property type="entry name" value="DNAJ_2"/>
    <property type="match status" value="1"/>
</dbReference>
<evidence type="ECO:0008006" key="10">
    <source>
        <dbReference type="Google" id="ProtNLM"/>
    </source>
</evidence>
<feature type="region of interest" description="Disordered" evidence="6">
    <location>
        <begin position="232"/>
        <end position="251"/>
    </location>
</feature>
<name>A0A382MGM3_9ZZZZ</name>
<keyword evidence="5" id="KW-0143">Chaperone</keyword>
<evidence type="ECO:0000259" key="8">
    <source>
        <dbReference type="PROSITE" id="PS51188"/>
    </source>
</evidence>
<feature type="domain" description="J" evidence="7">
    <location>
        <begin position="6"/>
        <end position="71"/>
    </location>
</feature>
<protein>
    <recommendedName>
        <fullName evidence="10">J domain-containing protein</fullName>
    </recommendedName>
</protein>
<dbReference type="SUPFAM" id="SSF46565">
    <property type="entry name" value="Chaperone J-domain"/>
    <property type="match status" value="1"/>
</dbReference>
<feature type="non-terminal residue" evidence="9">
    <location>
        <position position="251"/>
    </location>
</feature>
<evidence type="ECO:0000259" key="7">
    <source>
        <dbReference type="PROSITE" id="PS50076"/>
    </source>
</evidence>
<evidence type="ECO:0000256" key="3">
    <source>
        <dbReference type="ARBA" id="ARBA00022771"/>
    </source>
</evidence>
<dbReference type="GO" id="GO:0031072">
    <property type="term" value="F:heat shock protein binding"/>
    <property type="evidence" value="ECO:0007669"/>
    <property type="project" value="InterPro"/>
</dbReference>
<gene>
    <name evidence="9" type="ORF">METZ01_LOCUS300654</name>
</gene>
<dbReference type="InterPro" id="IPR018253">
    <property type="entry name" value="DnaJ_domain_CS"/>
</dbReference>
<dbReference type="InterPro" id="IPR001623">
    <property type="entry name" value="DnaJ_domain"/>
</dbReference>
<dbReference type="PROSITE" id="PS00636">
    <property type="entry name" value="DNAJ_1"/>
    <property type="match status" value="1"/>
</dbReference>
<dbReference type="GO" id="GO:0051082">
    <property type="term" value="F:unfolded protein binding"/>
    <property type="evidence" value="ECO:0007669"/>
    <property type="project" value="InterPro"/>
</dbReference>
<dbReference type="Gene3D" id="1.10.287.110">
    <property type="entry name" value="DnaJ domain"/>
    <property type="match status" value="1"/>
</dbReference>
<dbReference type="Gene3D" id="2.10.230.10">
    <property type="entry name" value="Heat shock protein DnaJ, cysteine-rich domain"/>
    <property type="match status" value="1"/>
</dbReference>
<dbReference type="InterPro" id="IPR051938">
    <property type="entry name" value="Apopto_cytoskel_mod"/>
</dbReference>
<dbReference type="PRINTS" id="PR00625">
    <property type="entry name" value="JDOMAIN"/>
</dbReference>
<reference evidence="9" key="1">
    <citation type="submission" date="2018-05" db="EMBL/GenBank/DDBJ databases">
        <authorList>
            <person name="Lanie J.A."/>
            <person name="Ng W.-L."/>
            <person name="Kazmierczak K.M."/>
            <person name="Andrzejewski T.M."/>
            <person name="Davidsen T.M."/>
            <person name="Wayne K.J."/>
            <person name="Tettelin H."/>
            <person name="Glass J.I."/>
            <person name="Rusch D."/>
            <person name="Podicherti R."/>
            <person name="Tsui H.-C.T."/>
            <person name="Winkler M.E."/>
        </authorList>
    </citation>
    <scope>NUCLEOTIDE SEQUENCE</scope>
</reference>